<feature type="domain" description="RNase H type-1" evidence="1">
    <location>
        <begin position="332"/>
        <end position="398"/>
    </location>
</feature>
<name>A0A8X7UQG4_BRACI</name>
<dbReference type="GO" id="GO:0003676">
    <property type="term" value="F:nucleic acid binding"/>
    <property type="evidence" value="ECO:0007669"/>
    <property type="project" value="InterPro"/>
</dbReference>
<comment type="caution">
    <text evidence="3">The sequence shown here is derived from an EMBL/GenBank/DDBJ whole genome shotgun (WGS) entry which is preliminary data.</text>
</comment>
<dbReference type="Pfam" id="PF13456">
    <property type="entry name" value="RVT_3"/>
    <property type="match status" value="1"/>
</dbReference>
<keyword evidence="4" id="KW-1185">Reference proteome</keyword>
<evidence type="ECO:0000259" key="2">
    <source>
        <dbReference type="Pfam" id="PF13966"/>
    </source>
</evidence>
<dbReference type="InterPro" id="IPR002156">
    <property type="entry name" value="RNaseH_domain"/>
</dbReference>
<organism evidence="3 4">
    <name type="scientific">Brassica carinata</name>
    <name type="common">Ethiopian mustard</name>
    <name type="synonym">Abyssinian cabbage</name>
    <dbReference type="NCBI Taxonomy" id="52824"/>
    <lineage>
        <taxon>Eukaryota</taxon>
        <taxon>Viridiplantae</taxon>
        <taxon>Streptophyta</taxon>
        <taxon>Embryophyta</taxon>
        <taxon>Tracheophyta</taxon>
        <taxon>Spermatophyta</taxon>
        <taxon>Magnoliopsida</taxon>
        <taxon>eudicotyledons</taxon>
        <taxon>Gunneridae</taxon>
        <taxon>Pentapetalae</taxon>
        <taxon>rosids</taxon>
        <taxon>malvids</taxon>
        <taxon>Brassicales</taxon>
        <taxon>Brassicaceae</taxon>
        <taxon>Brassiceae</taxon>
        <taxon>Brassica</taxon>
    </lineage>
</organism>
<dbReference type="GO" id="GO:0004523">
    <property type="term" value="F:RNA-DNA hybrid ribonuclease activity"/>
    <property type="evidence" value="ECO:0007669"/>
    <property type="project" value="InterPro"/>
</dbReference>
<proteinExistence type="predicted"/>
<feature type="domain" description="Reverse transcriptase zinc-binding" evidence="2">
    <location>
        <begin position="176"/>
        <end position="244"/>
    </location>
</feature>
<dbReference type="PANTHER" id="PTHR33116:SF86">
    <property type="entry name" value="REVERSE TRANSCRIPTASE DOMAIN-CONTAINING PROTEIN"/>
    <property type="match status" value="1"/>
</dbReference>
<dbReference type="EMBL" id="JAAMPC010000010">
    <property type="protein sequence ID" value="KAG2287084.1"/>
    <property type="molecule type" value="Genomic_DNA"/>
</dbReference>
<dbReference type="Proteomes" id="UP000886595">
    <property type="component" value="Unassembled WGS sequence"/>
</dbReference>
<dbReference type="AlphaFoldDB" id="A0A8X7UQG4"/>
<accession>A0A8X7UQG4</accession>
<evidence type="ECO:0000313" key="4">
    <source>
        <dbReference type="Proteomes" id="UP000886595"/>
    </source>
</evidence>
<dbReference type="CDD" id="cd06222">
    <property type="entry name" value="RNase_H_like"/>
    <property type="match status" value="1"/>
</dbReference>
<reference evidence="3 4" key="1">
    <citation type="submission" date="2020-02" db="EMBL/GenBank/DDBJ databases">
        <authorList>
            <person name="Ma Q."/>
            <person name="Huang Y."/>
            <person name="Song X."/>
            <person name="Pei D."/>
        </authorList>
    </citation>
    <scope>NUCLEOTIDE SEQUENCE [LARGE SCALE GENOMIC DNA]</scope>
    <source>
        <strain evidence="3">Sxm20200214</strain>
        <tissue evidence="3">Leaf</tissue>
    </source>
</reference>
<dbReference type="PANTHER" id="PTHR33116">
    <property type="entry name" value="REVERSE TRANSCRIPTASE ZINC-BINDING DOMAIN-CONTAINING PROTEIN-RELATED-RELATED"/>
    <property type="match status" value="1"/>
</dbReference>
<protein>
    <recommendedName>
        <fullName evidence="5">Reverse transcriptase zinc-binding domain-containing protein</fullName>
    </recommendedName>
</protein>
<sequence length="464" mass="52935">MALPVFAMSCFRLPKDLCAKLTSIMTDFWWGEGPGMGFKDIAWFNQALLCKQAWRIWSNPQSLLARVMKSRYFRQGDFLDCPIGNTHVWYNNWLLMPTPRPPRYRTYEVDLSLTVCDLIDSRHGTWDAPRIRHLFVEEDATKILGMKLNLHGYKLLNLLQTIKSPMTAPTIPPVEKKLWSNLWKVKTLPKVRHLMWRALAGALAVSERLASRGINVDATCKVCQTQPVTICHVLFHCPVAKEVWRLSGFPIPPNGFSSNSVFLNFHHLLESCKKSHLSEKTRLVFPNRCVFEHVISRAEEVWERIQLEAEAGTSRSSIRLVCPSFAKCNIGSSWVDGNQNCGVAWLTRNHAGTALAHSRRSYSHVSSSLEAEFLGFYWAAESLSTLKYEKVVFESTSYLAGEAKLYLLRLWSIAYVHREANTCADAIALSVTKDHRYASYIAKDCPGWLLRMVREDEVGMVTVY</sequence>
<dbReference type="InterPro" id="IPR026960">
    <property type="entry name" value="RVT-Znf"/>
</dbReference>
<dbReference type="InterPro" id="IPR044730">
    <property type="entry name" value="RNase_H-like_dom_plant"/>
</dbReference>
<evidence type="ECO:0008006" key="5">
    <source>
        <dbReference type="Google" id="ProtNLM"/>
    </source>
</evidence>
<gene>
    <name evidence="3" type="ORF">Bca52824_046688</name>
</gene>
<evidence type="ECO:0000313" key="3">
    <source>
        <dbReference type="EMBL" id="KAG2287084.1"/>
    </source>
</evidence>
<dbReference type="Pfam" id="PF13966">
    <property type="entry name" value="zf-RVT"/>
    <property type="match status" value="1"/>
</dbReference>
<evidence type="ECO:0000259" key="1">
    <source>
        <dbReference type="Pfam" id="PF13456"/>
    </source>
</evidence>